<keyword evidence="1" id="KW-0687">Ribonucleoprotein</keyword>
<gene>
    <name evidence="1" type="ORF">Sango_3042200</name>
</gene>
<protein>
    <submittedName>
        <fullName evidence="1">60S ribosomal protein L2, mitochondrial</fullName>
    </submittedName>
</protein>
<dbReference type="EMBL" id="JACGWL010000057">
    <property type="protein sequence ID" value="KAK4384620.1"/>
    <property type="molecule type" value="Genomic_DNA"/>
</dbReference>
<evidence type="ECO:0000313" key="2">
    <source>
        <dbReference type="Proteomes" id="UP001289374"/>
    </source>
</evidence>
<name>A0AAE1TAZ7_9LAMI</name>
<proteinExistence type="predicted"/>
<comment type="caution">
    <text evidence="1">The sequence shown here is derived from an EMBL/GenBank/DDBJ whole genome shotgun (WGS) entry which is preliminary data.</text>
</comment>
<dbReference type="Proteomes" id="UP001289374">
    <property type="component" value="Unassembled WGS sequence"/>
</dbReference>
<reference evidence="1" key="2">
    <citation type="journal article" date="2024" name="Plant">
        <title>Genomic evolution and insights into agronomic trait innovations of Sesamum species.</title>
        <authorList>
            <person name="Miao H."/>
            <person name="Wang L."/>
            <person name="Qu L."/>
            <person name="Liu H."/>
            <person name="Sun Y."/>
            <person name="Le M."/>
            <person name="Wang Q."/>
            <person name="Wei S."/>
            <person name="Zheng Y."/>
            <person name="Lin W."/>
            <person name="Duan Y."/>
            <person name="Cao H."/>
            <person name="Xiong S."/>
            <person name="Wang X."/>
            <person name="Wei L."/>
            <person name="Li C."/>
            <person name="Ma Q."/>
            <person name="Ju M."/>
            <person name="Zhao R."/>
            <person name="Li G."/>
            <person name="Mu C."/>
            <person name="Tian Q."/>
            <person name="Mei H."/>
            <person name="Zhang T."/>
            <person name="Gao T."/>
            <person name="Zhang H."/>
        </authorList>
    </citation>
    <scope>NUCLEOTIDE SEQUENCE</scope>
    <source>
        <strain evidence="1">K16</strain>
    </source>
</reference>
<evidence type="ECO:0000313" key="1">
    <source>
        <dbReference type="EMBL" id="KAK4384620.1"/>
    </source>
</evidence>
<keyword evidence="1" id="KW-0689">Ribosomal protein</keyword>
<sequence length="145" mass="16589">MTLIVLLESLQYDGKGGHQRKCNTIEEFAPPKKTRIYHDHHPRSICVLFPAREGGSKKELPSPGLMAFYVVVGLPTRCLLGRRAILLVRAQKPKKLAREGRFLSAFSSPKAKGRDCIPFLLVALWPRIAWFWEAKRRFLRCFLAT</sequence>
<reference evidence="1" key="1">
    <citation type="submission" date="2020-06" db="EMBL/GenBank/DDBJ databases">
        <authorList>
            <person name="Li T."/>
            <person name="Hu X."/>
            <person name="Zhang T."/>
            <person name="Song X."/>
            <person name="Zhang H."/>
            <person name="Dai N."/>
            <person name="Sheng W."/>
            <person name="Hou X."/>
            <person name="Wei L."/>
        </authorList>
    </citation>
    <scope>NUCLEOTIDE SEQUENCE</scope>
    <source>
        <strain evidence="1">K16</strain>
        <tissue evidence="1">Leaf</tissue>
    </source>
</reference>
<dbReference type="AlphaFoldDB" id="A0AAE1TAZ7"/>
<keyword evidence="2" id="KW-1185">Reference proteome</keyword>
<dbReference type="GO" id="GO:0005840">
    <property type="term" value="C:ribosome"/>
    <property type="evidence" value="ECO:0007669"/>
    <property type="project" value="UniProtKB-KW"/>
</dbReference>
<organism evidence="1 2">
    <name type="scientific">Sesamum angolense</name>
    <dbReference type="NCBI Taxonomy" id="2727404"/>
    <lineage>
        <taxon>Eukaryota</taxon>
        <taxon>Viridiplantae</taxon>
        <taxon>Streptophyta</taxon>
        <taxon>Embryophyta</taxon>
        <taxon>Tracheophyta</taxon>
        <taxon>Spermatophyta</taxon>
        <taxon>Magnoliopsida</taxon>
        <taxon>eudicotyledons</taxon>
        <taxon>Gunneridae</taxon>
        <taxon>Pentapetalae</taxon>
        <taxon>asterids</taxon>
        <taxon>lamiids</taxon>
        <taxon>Lamiales</taxon>
        <taxon>Pedaliaceae</taxon>
        <taxon>Sesamum</taxon>
    </lineage>
</organism>
<accession>A0AAE1TAZ7</accession>